<dbReference type="SUPFAM" id="SSF75304">
    <property type="entry name" value="Amidase signature (AS) enzymes"/>
    <property type="match status" value="1"/>
</dbReference>
<dbReference type="Proteomes" id="UP001500460">
    <property type="component" value="Unassembled WGS sequence"/>
</dbReference>
<feature type="region of interest" description="Disordered" evidence="1">
    <location>
        <begin position="509"/>
        <end position="554"/>
    </location>
</feature>
<evidence type="ECO:0000313" key="3">
    <source>
        <dbReference type="EMBL" id="GAA2422355.1"/>
    </source>
</evidence>
<evidence type="ECO:0000313" key="4">
    <source>
        <dbReference type="Proteomes" id="UP001500460"/>
    </source>
</evidence>
<organism evidence="3 4">
    <name type="scientific">Streptomyces glaucus</name>
    <dbReference type="NCBI Taxonomy" id="284029"/>
    <lineage>
        <taxon>Bacteria</taxon>
        <taxon>Bacillati</taxon>
        <taxon>Actinomycetota</taxon>
        <taxon>Actinomycetes</taxon>
        <taxon>Kitasatosporales</taxon>
        <taxon>Streptomycetaceae</taxon>
        <taxon>Streptomyces</taxon>
    </lineage>
</organism>
<feature type="region of interest" description="Disordered" evidence="1">
    <location>
        <begin position="1"/>
        <end position="20"/>
    </location>
</feature>
<dbReference type="RefSeq" id="WP_344599701.1">
    <property type="nucleotide sequence ID" value="NZ_BAAATK010000002.1"/>
</dbReference>
<feature type="domain" description="Amidase" evidence="2">
    <location>
        <begin position="75"/>
        <end position="498"/>
    </location>
</feature>
<dbReference type="InterPro" id="IPR036928">
    <property type="entry name" value="AS_sf"/>
</dbReference>
<gene>
    <name evidence="3" type="ORF">GCM10010421_05440</name>
</gene>
<dbReference type="PANTHER" id="PTHR11895:SF176">
    <property type="entry name" value="AMIDASE AMID-RELATED"/>
    <property type="match status" value="1"/>
</dbReference>
<dbReference type="PANTHER" id="PTHR11895">
    <property type="entry name" value="TRANSAMIDASE"/>
    <property type="match status" value="1"/>
</dbReference>
<dbReference type="Gene3D" id="3.90.1300.10">
    <property type="entry name" value="Amidase signature (AS) domain"/>
    <property type="match status" value="1"/>
</dbReference>
<comment type="caution">
    <text evidence="3">The sequence shown here is derived from an EMBL/GenBank/DDBJ whole genome shotgun (WGS) entry which is preliminary data.</text>
</comment>
<dbReference type="InterPro" id="IPR000120">
    <property type="entry name" value="Amidase"/>
</dbReference>
<evidence type="ECO:0000256" key="1">
    <source>
        <dbReference type="SAM" id="MobiDB-lite"/>
    </source>
</evidence>
<dbReference type="EMBL" id="BAAATK010000002">
    <property type="protein sequence ID" value="GAA2422355.1"/>
    <property type="molecule type" value="Genomic_DNA"/>
</dbReference>
<reference evidence="4" key="1">
    <citation type="journal article" date="2019" name="Int. J. Syst. Evol. Microbiol.">
        <title>The Global Catalogue of Microorganisms (GCM) 10K type strain sequencing project: providing services to taxonomists for standard genome sequencing and annotation.</title>
        <authorList>
            <consortium name="The Broad Institute Genomics Platform"/>
            <consortium name="The Broad Institute Genome Sequencing Center for Infectious Disease"/>
            <person name="Wu L."/>
            <person name="Ma J."/>
        </authorList>
    </citation>
    <scope>NUCLEOTIDE SEQUENCE [LARGE SCALE GENOMIC DNA]</scope>
    <source>
        <strain evidence="4">JCM 6922</strain>
    </source>
</reference>
<accession>A0ABP5W8L6</accession>
<evidence type="ECO:0000259" key="2">
    <source>
        <dbReference type="Pfam" id="PF01425"/>
    </source>
</evidence>
<dbReference type="InterPro" id="IPR023631">
    <property type="entry name" value="Amidase_dom"/>
</dbReference>
<sequence>MTTTTIAQAAPAAGTAADGTAADGTAARAATAAPLATGVAAPAQGPAAEPPAALHELSVARAGALLRSGRLSSTELTRYTLARIEELNPRLNAFVTVTAERALQDAARADRELAAGLDRGPMHGIPYALKDIFDTRGILTTSHSWLMADHVPQEDAEVETRLAAGGGVLVGKLATHEFALGGPSPELPFPPARNPWSTDHFTGASSSGAGAAVAAGLVRVAIGSDTSGSVRGPACHCGTVGLKPTYGLVSRRGAFPLSYALDHIGPLGWTVEDTALATQVVAGYDPRDPGSVRREVPDLTAGLGLGVEGLRIAYAPGWFRDDPATSPEVTAAIERVLGELAARGARVTEVELPPYRLFNACGRVIMAAEAYAIHEADLRTRPSSYGRYTYQRIAPAAGLTAADLVQAHRLRLELARALRRAVFDDHDVLVTATGLAPAPRLDAFPADWPPPRELTAMQTIPFNVTGHPALALPAGLSASGLPLGMQIAGRPFDETTVLRVGAAVEAVTGHPARRPPVAAAAPARAGQDSASQPDSSSASKSRAVVPDRSGRRRP</sequence>
<proteinExistence type="predicted"/>
<keyword evidence="4" id="KW-1185">Reference proteome</keyword>
<dbReference type="Pfam" id="PF01425">
    <property type="entry name" value="Amidase"/>
    <property type="match status" value="1"/>
</dbReference>
<protein>
    <submittedName>
        <fullName evidence="3">Amidase</fullName>
    </submittedName>
</protein>
<feature type="compositionally biased region" description="Low complexity" evidence="1">
    <location>
        <begin position="515"/>
        <end position="541"/>
    </location>
</feature>
<name>A0ABP5W8L6_9ACTN</name>